<feature type="transmembrane region" description="Helical" evidence="1">
    <location>
        <begin position="77"/>
        <end position="97"/>
    </location>
</feature>
<reference evidence="2 3" key="1">
    <citation type="submission" date="2016-12" db="EMBL/GenBank/DDBJ databases">
        <authorList>
            <person name="Song W.-J."/>
            <person name="Kurnit D.M."/>
        </authorList>
    </citation>
    <scope>NUCLEOTIDE SEQUENCE [LARGE SCALE GENOMIC DNA]</scope>
    <source>
        <strain evidence="2 3">IMCC3135</strain>
    </source>
</reference>
<keyword evidence="3" id="KW-1185">Reference proteome</keyword>
<proteinExistence type="predicted"/>
<dbReference type="KEGG" id="gai:IMCC3135_04500"/>
<dbReference type="RefSeq" id="WP_088916497.1">
    <property type="nucleotide sequence ID" value="NZ_CP018632.1"/>
</dbReference>
<evidence type="ECO:0000313" key="2">
    <source>
        <dbReference type="EMBL" id="ASJ71013.1"/>
    </source>
</evidence>
<feature type="transmembrane region" description="Helical" evidence="1">
    <location>
        <begin position="6"/>
        <end position="25"/>
    </location>
</feature>
<evidence type="ECO:0000256" key="1">
    <source>
        <dbReference type="SAM" id="Phobius"/>
    </source>
</evidence>
<evidence type="ECO:0000313" key="3">
    <source>
        <dbReference type="Proteomes" id="UP000250079"/>
    </source>
</evidence>
<feature type="transmembrane region" description="Helical" evidence="1">
    <location>
        <begin position="37"/>
        <end position="57"/>
    </location>
</feature>
<dbReference type="AlphaFoldDB" id="A0A2Z2NIW7"/>
<keyword evidence="1" id="KW-0472">Membrane</keyword>
<accession>A0A2Z2NIW7</accession>
<keyword evidence="1" id="KW-0812">Transmembrane</keyword>
<organism evidence="2 3">
    <name type="scientific">Granulosicoccus antarcticus IMCC3135</name>
    <dbReference type="NCBI Taxonomy" id="1192854"/>
    <lineage>
        <taxon>Bacteria</taxon>
        <taxon>Pseudomonadati</taxon>
        <taxon>Pseudomonadota</taxon>
        <taxon>Gammaproteobacteria</taxon>
        <taxon>Chromatiales</taxon>
        <taxon>Granulosicoccaceae</taxon>
        <taxon>Granulosicoccus</taxon>
    </lineage>
</organism>
<dbReference type="EMBL" id="CP018632">
    <property type="protein sequence ID" value="ASJ71013.1"/>
    <property type="molecule type" value="Genomic_DNA"/>
</dbReference>
<gene>
    <name evidence="2" type="ORF">IMCC3135_04500</name>
</gene>
<name>A0A2Z2NIW7_9GAMM</name>
<dbReference type="Proteomes" id="UP000250079">
    <property type="component" value="Chromosome"/>
</dbReference>
<keyword evidence="1" id="KW-1133">Transmembrane helix</keyword>
<protein>
    <submittedName>
        <fullName evidence="2">Uncharacterized protein</fullName>
    </submittedName>
</protein>
<sequence length="103" mass="11842">MSDSLFLAVINFPIYYISMFICLKLHWINLPTQGKRTFFYIIIISIIFVTANSMLASLGFGSGKSFTDWQNTLLCSFWAGGLSVFLTQIFIWIEVAIRKRTDQ</sequence>